<feature type="transmembrane region" description="Helical" evidence="1">
    <location>
        <begin position="80"/>
        <end position="99"/>
    </location>
</feature>
<comment type="caution">
    <text evidence="3">The sequence shown here is derived from an EMBL/GenBank/DDBJ whole genome shotgun (WGS) entry which is preliminary data.</text>
</comment>
<feature type="transmembrane region" description="Helical" evidence="1">
    <location>
        <begin position="30"/>
        <end position="51"/>
    </location>
</feature>
<name>A0A2H0BEN9_UNCKA</name>
<evidence type="ECO:0000313" key="4">
    <source>
        <dbReference type="Proteomes" id="UP000228495"/>
    </source>
</evidence>
<dbReference type="AlphaFoldDB" id="A0A2H0BEN9"/>
<accession>A0A2H0BEN9</accession>
<keyword evidence="1" id="KW-1133">Transmembrane helix</keyword>
<dbReference type="Proteomes" id="UP000228495">
    <property type="component" value="Unassembled WGS sequence"/>
</dbReference>
<dbReference type="Pfam" id="PF22570">
    <property type="entry name" value="LiaF-TM"/>
    <property type="match status" value="1"/>
</dbReference>
<keyword evidence="1" id="KW-0472">Membrane</keyword>
<dbReference type="PANTHER" id="PTHR40763:SF5">
    <property type="entry name" value="MEMBRANE PROTEIN"/>
    <property type="match status" value="1"/>
</dbReference>
<evidence type="ECO:0000259" key="2">
    <source>
        <dbReference type="Pfam" id="PF22570"/>
    </source>
</evidence>
<feature type="transmembrane region" description="Helical" evidence="1">
    <location>
        <begin position="58"/>
        <end position="74"/>
    </location>
</feature>
<dbReference type="EMBL" id="PCSU01000079">
    <property type="protein sequence ID" value="PIP56143.1"/>
    <property type="molecule type" value="Genomic_DNA"/>
</dbReference>
<organism evidence="3 4">
    <name type="scientific">candidate division WWE3 bacterium CG22_combo_CG10-13_8_21_14_all_39_12</name>
    <dbReference type="NCBI Taxonomy" id="1975094"/>
    <lineage>
        <taxon>Bacteria</taxon>
        <taxon>Katanobacteria</taxon>
    </lineage>
</organism>
<dbReference type="InterPro" id="IPR054331">
    <property type="entry name" value="LiaF_TM"/>
</dbReference>
<feature type="domain" description="LiaF transmembrane" evidence="2">
    <location>
        <begin position="7"/>
        <end position="104"/>
    </location>
</feature>
<evidence type="ECO:0000256" key="1">
    <source>
        <dbReference type="SAM" id="Phobius"/>
    </source>
</evidence>
<evidence type="ECO:0000313" key="3">
    <source>
        <dbReference type="EMBL" id="PIP56143.1"/>
    </source>
</evidence>
<sequence>MSKFRVVFGLLIVTFGVSLLFDQLGLNDVFGFNIGSLISTYWPLVIIAFGVSSLRKGNMNTGIVLSAIGIIFLASNVFDINVWGVIWPFAIIYFGLTMLKKPTNSFNRASTSSENELDITAIFWGSEQKVTSTSFIGGQITAIFGGAKVDLREITVASNGATLDVTSIFGGVEIMVPDTIRIEVTGDGVVGGWEKHFKSSSDTTLPVLRITGSAVFGGVEIKN</sequence>
<proteinExistence type="predicted"/>
<gene>
    <name evidence="3" type="ORF">COX05_04595</name>
</gene>
<keyword evidence="1" id="KW-0812">Transmembrane</keyword>
<reference evidence="3 4" key="1">
    <citation type="submission" date="2017-09" db="EMBL/GenBank/DDBJ databases">
        <title>Depth-based differentiation of microbial function through sediment-hosted aquifers and enrichment of novel symbionts in the deep terrestrial subsurface.</title>
        <authorList>
            <person name="Probst A.J."/>
            <person name="Ladd B."/>
            <person name="Jarett J.K."/>
            <person name="Geller-Mcgrath D.E."/>
            <person name="Sieber C.M."/>
            <person name="Emerson J.B."/>
            <person name="Anantharaman K."/>
            <person name="Thomas B.C."/>
            <person name="Malmstrom R."/>
            <person name="Stieglmeier M."/>
            <person name="Klingl A."/>
            <person name="Woyke T."/>
            <person name="Ryan C.M."/>
            <person name="Banfield J.F."/>
        </authorList>
    </citation>
    <scope>NUCLEOTIDE SEQUENCE [LARGE SCALE GENOMIC DNA]</scope>
    <source>
        <strain evidence="3">CG22_combo_CG10-13_8_21_14_all_39_12</strain>
    </source>
</reference>
<protein>
    <recommendedName>
        <fullName evidence="2">LiaF transmembrane domain-containing protein</fullName>
    </recommendedName>
</protein>
<dbReference type="PANTHER" id="PTHR40763">
    <property type="entry name" value="MEMBRANE PROTEIN-RELATED"/>
    <property type="match status" value="1"/>
</dbReference>